<dbReference type="RefSeq" id="WP_116270673.1">
    <property type="nucleotide sequence ID" value="NZ_BGZJ01000002.1"/>
</dbReference>
<dbReference type="InterPro" id="IPR052049">
    <property type="entry name" value="Electron_transfer_protein"/>
</dbReference>
<organism evidence="8 9">
    <name type="scientific">Mesosutterella multiformis</name>
    <dbReference type="NCBI Taxonomy" id="2259133"/>
    <lineage>
        <taxon>Bacteria</taxon>
        <taxon>Pseudomonadati</taxon>
        <taxon>Pseudomonadota</taxon>
        <taxon>Betaproteobacteria</taxon>
        <taxon>Burkholderiales</taxon>
        <taxon>Sutterellaceae</taxon>
        <taxon>Mesosutterella</taxon>
    </lineage>
</organism>
<keyword evidence="5 7" id="KW-1133">Transmembrane helix</keyword>
<feature type="transmembrane region" description="Helical" evidence="7">
    <location>
        <begin position="87"/>
        <end position="113"/>
    </location>
</feature>
<feature type="transmembrane region" description="Helical" evidence="7">
    <location>
        <begin position="236"/>
        <end position="258"/>
    </location>
</feature>
<comment type="caution">
    <text evidence="8">The sequence shown here is derived from an EMBL/GenBank/DDBJ whole genome shotgun (WGS) entry which is preliminary data.</text>
</comment>
<dbReference type="InterPro" id="IPR005614">
    <property type="entry name" value="NrfD-like"/>
</dbReference>
<feature type="transmembrane region" description="Helical" evidence="7">
    <location>
        <begin position="196"/>
        <end position="216"/>
    </location>
</feature>
<accession>A0A388SDH3</accession>
<evidence type="ECO:0000256" key="5">
    <source>
        <dbReference type="ARBA" id="ARBA00022989"/>
    </source>
</evidence>
<keyword evidence="9" id="KW-1185">Reference proteome</keyword>
<feature type="transmembrane region" description="Helical" evidence="7">
    <location>
        <begin position="20"/>
        <end position="42"/>
    </location>
</feature>
<evidence type="ECO:0000256" key="7">
    <source>
        <dbReference type="SAM" id="Phobius"/>
    </source>
</evidence>
<name>A0A388SDH3_9BURK</name>
<reference evidence="8 9" key="1">
    <citation type="journal article" date="2018" name="Int. J. Syst. Evol. Microbiol.">
        <title>Mesosutterella multiformis gen. nov., sp. nov., a member of the family Sutterellaceae and Sutterella megalosphaeroides sp. nov., isolated from human faeces.</title>
        <authorList>
            <person name="Sakamoto M."/>
            <person name="Ikeyama N."/>
            <person name="Kunihiro T."/>
            <person name="Iino T."/>
            <person name="Yuki M."/>
            <person name="Ohkuma M."/>
        </authorList>
    </citation>
    <scope>NUCLEOTIDE SEQUENCE [LARGE SCALE GENOMIC DNA]</scope>
    <source>
        <strain evidence="8 9">4NBBH2</strain>
    </source>
</reference>
<protein>
    <submittedName>
        <fullName evidence="8">NrfD</fullName>
    </submittedName>
</protein>
<evidence type="ECO:0000256" key="2">
    <source>
        <dbReference type="ARBA" id="ARBA00008929"/>
    </source>
</evidence>
<keyword evidence="4 7" id="KW-0812">Transmembrane</keyword>
<feature type="transmembrane region" description="Helical" evidence="7">
    <location>
        <begin position="49"/>
        <end position="67"/>
    </location>
</feature>
<evidence type="ECO:0000256" key="3">
    <source>
        <dbReference type="ARBA" id="ARBA00022475"/>
    </source>
</evidence>
<gene>
    <name evidence="8" type="ORF">MESMUL_17560</name>
</gene>
<dbReference type="PANTHER" id="PTHR34856:SF2">
    <property type="entry name" value="PROTEIN NRFD"/>
    <property type="match status" value="1"/>
</dbReference>
<comment type="similarity">
    <text evidence="2">Belongs to the NrfD family.</text>
</comment>
<keyword evidence="3" id="KW-1003">Cell membrane</keyword>
<comment type="subcellular location">
    <subcellularLocation>
        <location evidence="1">Cell membrane</location>
        <topology evidence="1">Multi-pass membrane protein</topology>
    </subcellularLocation>
</comment>
<dbReference type="PANTHER" id="PTHR34856">
    <property type="entry name" value="PROTEIN NRFD"/>
    <property type="match status" value="1"/>
</dbReference>
<evidence type="ECO:0000256" key="1">
    <source>
        <dbReference type="ARBA" id="ARBA00004651"/>
    </source>
</evidence>
<evidence type="ECO:0000313" key="9">
    <source>
        <dbReference type="Proteomes" id="UP000266091"/>
    </source>
</evidence>
<dbReference type="EMBL" id="BGZJ01000002">
    <property type="protein sequence ID" value="GBO94402.1"/>
    <property type="molecule type" value="Genomic_DNA"/>
</dbReference>
<dbReference type="GO" id="GO:0005886">
    <property type="term" value="C:plasma membrane"/>
    <property type="evidence" value="ECO:0007669"/>
    <property type="project" value="UniProtKB-SubCell"/>
</dbReference>
<dbReference type="Pfam" id="PF03916">
    <property type="entry name" value="NrfD"/>
    <property type="match status" value="1"/>
</dbReference>
<sequence>MTDAGFLSLTPQLAAAHWGWTIAFFLWFIGLSGMLMALFYFVRDKRIALVSFIASILGCVFVLSHLARLTNLPFAAFNALISGSLNFGSWMLIGICLLGVQAVLTLVATAVLYGKVKPDWAPIFTERKAVPVLLAVVGVAVTVYSGFLLTQASGVTFWHTALIPILWVLSGLGCALAVWEFLGFRDKKALPGTARTAGIVIEVSELLALFALLQVAASFSTPGAKAGAMSLISGDWAAMFWIGAVAAGILLPLAIRVFGEKARFAAPLCAVLALAGALCIRASVLFAGYFDPLV</sequence>
<dbReference type="AlphaFoldDB" id="A0A388SDH3"/>
<dbReference type="Proteomes" id="UP000266091">
    <property type="component" value="Unassembled WGS sequence"/>
</dbReference>
<proteinExistence type="inferred from homology"/>
<feature type="transmembrane region" description="Helical" evidence="7">
    <location>
        <begin position="265"/>
        <end position="290"/>
    </location>
</feature>
<feature type="transmembrane region" description="Helical" evidence="7">
    <location>
        <begin position="129"/>
        <end position="149"/>
    </location>
</feature>
<evidence type="ECO:0000313" key="8">
    <source>
        <dbReference type="EMBL" id="GBO94402.1"/>
    </source>
</evidence>
<dbReference type="OrthoDB" id="9151196at2"/>
<evidence type="ECO:0000256" key="4">
    <source>
        <dbReference type="ARBA" id="ARBA00022692"/>
    </source>
</evidence>
<keyword evidence="6 7" id="KW-0472">Membrane</keyword>
<accession>A0A401LIL1</accession>
<feature type="transmembrane region" description="Helical" evidence="7">
    <location>
        <begin position="161"/>
        <end position="184"/>
    </location>
</feature>
<evidence type="ECO:0000256" key="6">
    <source>
        <dbReference type="ARBA" id="ARBA00023136"/>
    </source>
</evidence>
<dbReference type="Gene3D" id="1.20.1630.10">
    <property type="entry name" value="Formate dehydrogenase/DMSO reductase domain"/>
    <property type="match status" value="1"/>
</dbReference>